<comment type="caution">
    <text evidence="1">The sequence shown here is derived from an EMBL/GenBank/DDBJ whole genome shotgun (WGS) entry which is preliminary data.</text>
</comment>
<keyword evidence="2" id="KW-1185">Reference proteome</keyword>
<dbReference type="EMBL" id="JADNYJ010000003">
    <property type="protein sequence ID" value="KAF8912230.1"/>
    <property type="molecule type" value="Genomic_DNA"/>
</dbReference>
<accession>A0A9P5P1G3</accession>
<protein>
    <submittedName>
        <fullName evidence="1">Uncharacterized protein</fullName>
    </submittedName>
</protein>
<dbReference type="Proteomes" id="UP000724874">
    <property type="component" value="Unassembled WGS sequence"/>
</dbReference>
<evidence type="ECO:0000313" key="2">
    <source>
        <dbReference type="Proteomes" id="UP000724874"/>
    </source>
</evidence>
<organism evidence="1 2">
    <name type="scientific">Gymnopilus junonius</name>
    <name type="common">Spectacular rustgill mushroom</name>
    <name type="synonym">Gymnopilus spectabilis subsp. junonius</name>
    <dbReference type="NCBI Taxonomy" id="109634"/>
    <lineage>
        <taxon>Eukaryota</taxon>
        <taxon>Fungi</taxon>
        <taxon>Dikarya</taxon>
        <taxon>Basidiomycota</taxon>
        <taxon>Agaricomycotina</taxon>
        <taxon>Agaricomycetes</taxon>
        <taxon>Agaricomycetidae</taxon>
        <taxon>Agaricales</taxon>
        <taxon>Agaricineae</taxon>
        <taxon>Hymenogastraceae</taxon>
        <taxon>Gymnopilus</taxon>
    </lineage>
</organism>
<evidence type="ECO:0000313" key="1">
    <source>
        <dbReference type="EMBL" id="KAF8912230.1"/>
    </source>
</evidence>
<reference evidence="1" key="1">
    <citation type="submission" date="2020-11" db="EMBL/GenBank/DDBJ databases">
        <authorList>
            <consortium name="DOE Joint Genome Institute"/>
            <person name="Ahrendt S."/>
            <person name="Riley R."/>
            <person name="Andreopoulos W."/>
            <person name="LaButti K."/>
            <person name="Pangilinan J."/>
            <person name="Ruiz-duenas F.J."/>
            <person name="Barrasa J.M."/>
            <person name="Sanchez-Garcia M."/>
            <person name="Camarero S."/>
            <person name="Miyauchi S."/>
            <person name="Serrano A."/>
            <person name="Linde D."/>
            <person name="Babiker R."/>
            <person name="Drula E."/>
            <person name="Ayuso-Fernandez I."/>
            <person name="Pacheco R."/>
            <person name="Padilla G."/>
            <person name="Ferreira P."/>
            <person name="Barriuso J."/>
            <person name="Kellner H."/>
            <person name="Castanera R."/>
            <person name="Alfaro M."/>
            <person name="Ramirez L."/>
            <person name="Pisabarro A.G."/>
            <person name="Kuo A."/>
            <person name="Tritt A."/>
            <person name="Lipzen A."/>
            <person name="He G."/>
            <person name="Yan M."/>
            <person name="Ng V."/>
            <person name="Cullen D."/>
            <person name="Martin F."/>
            <person name="Rosso M.-N."/>
            <person name="Henrissat B."/>
            <person name="Hibbett D."/>
            <person name="Martinez A.T."/>
            <person name="Grigoriev I.V."/>
        </authorList>
    </citation>
    <scope>NUCLEOTIDE SEQUENCE</scope>
    <source>
        <strain evidence="1">AH 44721</strain>
    </source>
</reference>
<sequence>MDGWQMDGWKLPMIRLDVKFRLATPFNSVYRRHTGTMSDGQEDRKRGCKALKGAACRQLNRRR</sequence>
<gene>
    <name evidence="1" type="ORF">CPB84DRAFT_1761701</name>
</gene>
<name>A0A9P5P1G3_GYMJU</name>
<dbReference type="AlphaFoldDB" id="A0A9P5P1G3"/>
<proteinExistence type="predicted"/>